<comment type="caution">
    <text evidence="2">The sequence shown here is derived from an EMBL/GenBank/DDBJ whole genome shotgun (WGS) entry which is preliminary data.</text>
</comment>
<evidence type="ECO:0000259" key="1">
    <source>
        <dbReference type="PROSITE" id="PS50943"/>
    </source>
</evidence>
<dbReference type="EMBL" id="LGTO01000007">
    <property type="protein sequence ID" value="KNE19078.1"/>
    <property type="molecule type" value="Genomic_DNA"/>
</dbReference>
<dbReference type="PROSITE" id="PS50943">
    <property type="entry name" value="HTH_CROC1"/>
    <property type="match status" value="1"/>
</dbReference>
<dbReference type="SUPFAM" id="SSF47413">
    <property type="entry name" value="lambda repressor-like DNA-binding domains"/>
    <property type="match status" value="1"/>
</dbReference>
<keyword evidence="3" id="KW-1185">Reference proteome</keyword>
<reference evidence="3" key="1">
    <citation type="submission" date="2015-07" db="EMBL/GenBank/DDBJ databases">
        <title>Fjat-10053 dsm26.</title>
        <authorList>
            <person name="Liu B."/>
            <person name="Wang J."/>
            <person name="Zhu Y."/>
            <person name="Liu G."/>
            <person name="Chen Q."/>
            <person name="Chen Z."/>
            <person name="Lan J."/>
            <person name="Che J."/>
            <person name="Ge C."/>
            <person name="Shi H."/>
            <person name="Pan Z."/>
            <person name="Liu X."/>
        </authorList>
    </citation>
    <scope>NUCLEOTIDE SEQUENCE [LARGE SCALE GENOMIC DNA]</scope>
    <source>
        <strain evidence="3">DSM 26</strain>
    </source>
</reference>
<feature type="domain" description="HTH cro/C1-type" evidence="1">
    <location>
        <begin position="6"/>
        <end position="60"/>
    </location>
</feature>
<dbReference type="InterPro" id="IPR001387">
    <property type="entry name" value="Cro/C1-type_HTH"/>
</dbReference>
<dbReference type="InterPro" id="IPR010982">
    <property type="entry name" value="Lambda_DNA-bd_dom_sf"/>
</dbReference>
<dbReference type="Pfam" id="PF01381">
    <property type="entry name" value="HTH_3"/>
    <property type="match status" value="1"/>
</dbReference>
<evidence type="ECO:0000313" key="2">
    <source>
        <dbReference type="EMBL" id="KNE19078.1"/>
    </source>
</evidence>
<name>A0A0L0QLF4_VIRPA</name>
<dbReference type="RefSeq" id="WP_050351581.1">
    <property type="nucleotide sequence ID" value="NZ_CP073011.1"/>
</dbReference>
<dbReference type="AlphaFoldDB" id="A0A0L0QLF4"/>
<dbReference type="PATRIC" id="fig|1473.5.peg.730"/>
<sequence length="77" mass="8967">MEQTKLASLRRYNDISQKEMGELINVSEATYRNKEKGITQFKATEMFIIANRFGKKVDDIFLPPNFIKHEVSNKEVS</sequence>
<dbReference type="Proteomes" id="UP000036780">
    <property type="component" value="Unassembled WGS sequence"/>
</dbReference>
<dbReference type="GO" id="GO:0003677">
    <property type="term" value="F:DNA binding"/>
    <property type="evidence" value="ECO:0007669"/>
    <property type="project" value="InterPro"/>
</dbReference>
<evidence type="ECO:0000313" key="3">
    <source>
        <dbReference type="Proteomes" id="UP000036780"/>
    </source>
</evidence>
<dbReference type="Gene3D" id="1.10.260.40">
    <property type="entry name" value="lambda repressor-like DNA-binding domains"/>
    <property type="match status" value="1"/>
</dbReference>
<gene>
    <name evidence="2" type="ORF">AFK71_11005</name>
</gene>
<dbReference type="CDD" id="cd00093">
    <property type="entry name" value="HTH_XRE"/>
    <property type="match status" value="1"/>
</dbReference>
<dbReference type="GeneID" id="66872102"/>
<protein>
    <recommendedName>
        <fullName evidence="1">HTH cro/C1-type domain-containing protein</fullName>
    </recommendedName>
</protein>
<accession>A0A0L0QLF4</accession>
<dbReference type="SMART" id="SM00530">
    <property type="entry name" value="HTH_XRE"/>
    <property type="match status" value="1"/>
</dbReference>
<dbReference type="OrthoDB" id="2323301at2"/>
<organism evidence="2 3">
    <name type="scientific">Virgibacillus pantothenticus</name>
    <dbReference type="NCBI Taxonomy" id="1473"/>
    <lineage>
        <taxon>Bacteria</taxon>
        <taxon>Bacillati</taxon>
        <taxon>Bacillota</taxon>
        <taxon>Bacilli</taxon>
        <taxon>Bacillales</taxon>
        <taxon>Bacillaceae</taxon>
        <taxon>Virgibacillus</taxon>
    </lineage>
</organism>
<proteinExistence type="predicted"/>